<dbReference type="PANTHER" id="PTHR23334:SF20">
    <property type="entry name" value="BASIC LEUCINE ZIPPER 24"/>
    <property type="match status" value="1"/>
</dbReference>
<dbReference type="PROSITE" id="PS50217">
    <property type="entry name" value="BZIP"/>
    <property type="match status" value="1"/>
</dbReference>
<evidence type="ECO:0000259" key="2">
    <source>
        <dbReference type="PROSITE" id="PS50217"/>
    </source>
</evidence>
<dbReference type="GO" id="GO:0000978">
    <property type="term" value="F:RNA polymerase II cis-regulatory region sequence-specific DNA binding"/>
    <property type="evidence" value="ECO:0007669"/>
    <property type="project" value="TreeGrafter"/>
</dbReference>
<dbReference type="Pfam" id="PF07716">
    <property type="entry name" value="bZIP_2"/>
    <property type="match status" value="1"/>
</dbReference>
<feature type="domain" description="BZIP" evidence="2">
    <location>
        <begin position="199"/>
        <end position="262"/>
    </location>
</feature>
<dbReference type="CDD" id="cd14693">
    <property type="entry name" value="bZIP_CEBP"/>
    <property type="match status" value="1"/>
</dbReference>
<feature type="compositionally biased region" description="Polar residues" evidence="1">
    <location>
        <begin position="161"/>
        <end position="173"/>
    </location>
</feature>
<protein>
    <submittedName>
        <fullName evidence="3">CCAAT/enhancer-binding protein alpha</fullName>
    </submittedName>
</protein>
<evidence type="ECO:0000313" key="3">
    <source>
        <dbReference type="EMBL" id="JAV48175.1"/>
    </source>
</evidence>
<accession>A0A1W7RAK7</accession>
<feature type="compositionally biased region" description="Polar residues" evidence="1">
    <location>
        <begin position="118"/>
        <end position="128"/>
    </location>
</feature>
<dbReference type="GO" id="GO:0000981">
    <property type="term" value="F:DNA-binding transcription factor activity, RNA polymerase II-specific"/>
    <property type="evidence" value="ECO:0007669"/>
    <property type="project" value="TreeGrafter"/>
</dbReference>
<dbReference type="Gene3D" id="1.20.5.170">
    <property type="match status" value="1"/>
</dbReference>
<evidence type="ECO:0000256" key="1">
    <source>
        <dbReference type="SAM" id="MobiDB-lite"/>
    </source>
</evidence>
<dbReference type="InterPro" id="IPR031106">
    <property type="entry name" value="C/EBP"/>
</dbReference>
<dbReference type="SUPFAM" id="SSF57959">
    <property type="entry name" value="Leucine zipper domain"/>
    <property type="match status" value="1"/>
</dbReference>
<reference evidence="3" key="1">
    <citation type="submission" date="2016-11" db="EMBL/GenBank/DDBJ databases">
        <title>Venom-gland transcriptomics and venom proteomics of the black-back scorpion (Hadrurus spadix) reveal detectability challenges and an unexplored realm of animal toxin diversity.</title>
        <authorList>
            <person name="Rokyta D.R."/>
            <person name="Ward M.J."/>
        </authorList>
    </citation>
    <scope>NUCLEOTIDE SEQUENCE</scope>
    <source>
        <tissue evidence="3">Venom gland</tissue>
    </source>
</reference>
<sequence>MYDVGLPATEEVKPELTLKCCNEVGRIADFTDLNTPEISLDLQNYINESVSQATLDDNIFDLLPEKTSRSSFNNPLIQQGSRVGLSYGFHMRQQPGVPSNKYGSEAGAPIKQEPNEGPTGTNSQSSNFGYFEYTPNRSSSQYNSQNLGTYTPSAYGRASLSGVQEVSSPSHNGTLKRPGSVQDSQSNRNSKKKNIDKSSDEYKKRRERNNIAVRKSREKAKQRSKDTERRVNDLIKENESLKKRVDILTKELGILKSLLTNVGVSPESVDTEIAKTFNPNTY</sequence>
<proteinExistence type="predicted"/>
<feature type="compositionally biased region" description="Basic and acidic residues" evidence="1">
    <location>
        <begin position="193"/>
        <end position="204"/>
    </location>
</feature>
<feature type="compositionally biased region" description="Polar residues" evidence="1">
    <location>
        <begin position="135"/>
        <end position="152"/>
    </location>
</feature>
<dbReference type="SMART" id="SM00338">
    <property type="entry name" value="BRLZ"/>
    <property type="match status" value="1"/>
</dbReference>
<dbReference type="GO" id="GO:0006351">
    <property type="term" value="P:DNA-templated transcription"/>
    <property type="evidence" value="ECO:0007669"/>
    <property type="project" value="InterPro"/>
</dbReference>
<dbReference type="AlphaFoldDB" id="A0A1W7RAK7"/>
<dbReference type="EMBL" id="GFAH01000214">
    <property type="protein sequence ID" value="JAV48175.1"/>
    <property type="molecule type" value="Transcribed_RNA"/>
</dbReference>
<organism evidence="3">
    <name type="scientific">Hadrurus spadix</name>
    <dbReference type="NCBI Taxonomy" id="141984"/>
    <lineage>
        <taxon>Eukaryota</taxon>
        <taxon>Metazoa</taxon>
        <taxon>Ecdysozoa</taxon>
        <taxon>Arthropoda</taxon>
        <taxon>Chelicerata</taxon>
        <taxon>Arachnida</taxon>
        <taxon>Scorpiones</taxon>
        <taxon>Iurida</taxon>
        <taxon>Iuroidea</taxon>
        <taxon>Hadrurus</taxon>
    </lineage>
</organism>
<dbReference type="InterPro" id="IPR004827">
    <property type="entry name" value="bZIP"/>
</dbReference>
<name>A0A1W7RAK7_9SCOR</name>
<dbReference type="PANTHER" id="PTHR23334">
    <property type="entry name" value="CCAAT/ENHANCER BINDING PROTEIN"/>
    <property type="match status" value="1"/>
</dbReference>
<dbReference type="InterPro" id="IPR046347">
    <property type="entry name" value="bZIP_sf"/>
</dbReference>
<feature type="region of interest" description="Disordered" evidence="1">
    <location>
        <begin position="90"/>
        <end position="225"/>
    </location>
</feature>